<evidence type="ECO:0000256" key="2">
    <source>
        <dbReference type="ARBA" id="ARBA00009320"/>
    </source>
</evidence>
<dbReference type="GO" id="GO:0003824">
    <property type="term" value="F:catalytic activity"/>
    <property type="evidence" value="ECO:0007669"/>
    <property type="project" value="InterPro"/>
</dbReference>
<dbReference type="GO" id="GO:0046394">
    <property type="term" value="P:carboxylic acid biosynthetic process"/>
    <property type="evidence" value="ECO:0007669"/>
    <property type="project" value="UniProtKB-ARBA"/>
</dbReference>
<evidence type="ECO:0000256" key="1">
    <source>
        <dbReference type="ARBA" id="ARBA00001933"/>
    </source>
</evidence>
<dbReference type="InterPro" id="IPR036038">
    <property type="entry name" value="Aminotransferase-like"/>
</dbReference>
<evidence type="ECO:0008006" key="5">
    <source>
        <dbReference type="Google" id="ProtNLM"/>
    </source>
</evidence>
<dbReference type="PANTHER" id="PTHR42743">
    <property type="entry name" value="AMINO-ACID AMINOTRANSFERASE"/>
    <property type="match status" value="1"/>
</dbReference>
<sequence length="304" mass="34105">MSELRPMVNVDGQITAMRDAMIPVMDRGFLYGDSIYEVFRTHKGVPLFMADHFERLENSATLISMEISQSRDELIKEIRRTCQASSARREDEIYVRYQITRGVGPVDLYPNPDLKTRYVIIVSSLPARKPEYYSHGMDMAVPSVRRNPANALDPNIKGGNYMNNILAITEARKLGADDCIMLNREGFVTEAANSNVWFVIDGRLVTPASGNLKGLTKKHIHMALAQRGVTSKEVEVHVNELPDASECFVTSATRDVMPCASLRLEDERVLVFPEGGGEITRRVQDVFSDYLDAYVAAHTEDVMV</sequence>
<dbReference type="Pfam" id="PF01063">
    <property type="entry name" value="Aminotran_4"/>
    <property type="match status" value="1"/>
</dbReference>
<dbReference type="PANTHER" id="PTHR42743:SF11">
    <property type="entry name" value="AMINODEOXYCHORISMATE LYASE"/>
    <property type="match status" value="1"/>
</dbReference>
<protein>
    <recommendedName>
        <fullName evidence="5">Aminotransferase class IV</fullName>
    </recommendedName>
</protein>
<proteinExistence type="inferred from homology"/>
<evidence type="ECO:0000313" key="4">
    <source>
        <dbReference type="EMBL" id="SVB06922.1"/>
    </source>
</evidence>
<comment type="similarity">
    <text evidence="2">Belongs to the class-IV pyridoxal-phosphate-dependent aminotransferase family.</text>
</comment>
<dbReference type="SUPFAM" id="SSF56752">
    <property type="entry name" value="D-aminoacid aminotransferase-like PLP-dependent enzymes"/>
    <property type="match status" value="1"/>
</dbReference>
<comment type="cofactor">
    <cofactor evidence="1">
        <name>pyridoxal 5'-phosphate</name>
        <dbReference type="ChEBI" id="CHEBI:597326"/>
    </cofactor>
</comment>
<dbReference type="EMBL" id="UINC01027530">
    <property type="protein sequence ID" value="SVB06922.1"/>
    <property type="molecule type" value="Genomic_DNA"/>
</dbReference>
<dbReference type="InterPro" id="IPR043131">
    <property type="entry name" value="BCAT-like_N"/>
</dbReference>
<dbReference type="Gene3D" id="3.30.470.10">
    <property type="match status" value="1"/>
</dbReference>
<gene>
    <name evidence="4" type="ORF">METZ01_LOCUS159776</name>
</gene>
<name>A0A382B0T7_9ZZZZ</name>
<organism evidence="4">
    <name type="scientific">marine metagenome</name>
    <dbReference type="NCBI Taxonomy" id="408172"/>
    <lineage>
        <taxon>unclassified sequences</taxon>
        <taxon>metagenomes</taxon>
        <taxon>ecological metagenomes</taxon>
    </lineage>
</organism>
<evidence type="ECO:0000256" key="3">
    <source>
        <dbReference type="ARBA" id="ARBA00022898"/>
    </source>
</evidence>
<reference evidence="4" key="1">
    <citation type="submission" date="2018-05" db="EMBL/GenBank/DDBJ databases">
        <authorList>
            <person name="Lanie J.A."/>
            <person name="Ng W.-L."/>
            <person name="Kazmierczak K.M."/>
            <person name="Andrzejewski T.M."/>
            <person name="Davidsen T.M."/>
            <person name="Wayne K.J."/>
            <person name="Tettelin H."/>
            <person name="Glass J.I."/>
            <person name="Rusch D."/>
            <person name="Podicherti R."/>
            <person name="Tsui H.-C.T."/>
            <person name="Winkler M.E."/>
        </authorList>
    </citation>
    <scope>NUCLEOTIDE SEQUENCE</scope>
</reference>
<dbReference type="InterPro" id="IPR001544">
    <property type="entry name" value="Aminotrans_IV"/>
</dbReference>
<dbReference type="Gene3D" id="3.20.10.10">
    <property type="entry name" value="D-amino Acid Aminotransferase, subunit A, domain 2"/>
    <property type="match status" value="1"/>
</dbReference>
<dbReference type="FunFam" id="3.20.10.10:FF:000002">
    <property type="entry name" value="D-alanine aminotransferase"/>
    <property type="match status" value="1"/>
</dbReference>
<keyword evidence="3" id="KW-0663">Pyridoxal phosphate</keyword>
<dbReference type="AlphaFoldDB" id="A0A382B0T7"/>
<dbReference type="GO" id="GO:0008652">
    <property type="term" value="P:amino acid biosynthetic process"/>
    <property type="evidence" value="ECO:0007669"/>
    <property type="project" value="UniProtKB-ARBA"/>
</dbReference>
<dbReference type="InterPro" id="IPR043132">
    <property type="entry name" value="BCAT-like_C"/>
</dbReference>
<dbReference type="InterPro" id="IPR050571">
    <property type="entry name" value="Class-IV_PLP-Dep_Aminotrnsfr"/>
</dbReference>
<accession>A0A382B0T7</accession>